<dbReference type="SUPFAM" id="SSF63491">
    <property type="entry name" value="BAG domain"/>
    <property type="match status" value="1"/>
</dbReference>
<dbReference type="Pfam" id="PF02179">
    <property type="entry name" value="BAG"/>
    <property type="match status" value="1"/>
</dbReference>
<dbReference type="GO" id="GO:0000774">
    <property type="term" value="F:adenyl-nucleotide exchange factor activity"/>
    <property type="evidence" value="ECO:0007669"/>
    <property type="project" value="TreeGrafter"/>
</dbReference>
<reference evidence="4" key="2">
    <citation type="submission" date="2025-08" db="UniProtKB">
        <authorList>
            <consortium name="Ensembl"/>
        </authorList>
    </citation>
    <scope>IDENTIFICATION</scope>
</reference>
<feature type="compositionally biased region" description="Polar residues" evidence="2">
    <location>
        <begin position="269"/>
        <end position="278"/>
    </location>
</feature>
<keyword evidence="1" id="KW-0143">Chaperone</keyword>
<dbReference type="Proteomes" id="UP000694620">
    <property type="component" value="Chromosome 1"/>
</dbReference>
<dbReference type="InterPro" id="IPR036533">
    <property type="entry name" value="BAG_dom_sf"/>
</dbReference>
<feature type="compositionally biased region" description="Polar residues" evidence="2">
    <location>
        <begin position="311"/>
        <end position="321"/>
    </location>
</feature>
<dbReference type="PANTHER" id="PTHR12329">
    <property type="entry name" value="BCL2-ASSOCIATED ATHANOGENE"/>
    <property type="match status" value="1"/>
</dbReference>
<dbReference type="PANTHER" id="PTHR12329:SF10">
    <property type="entry name" value="BAG FAMILY MOLECULAR CHAPERONE REGULATOR 4"/>
    <property type="match status" value="1"/>
</dbReference>
<dbReference type="SMART" id="SM00264">
    <property type="entry name" value="BAG"/>
    <property type="match status" value="1"/>
</dbReference>
<feature type="compositionally biased region" description="Basic and acidic residues" evidence="2">
    <location>
        <begin position="337"/>
        <end position="348"/>
    </location>
</feature>
<evidence type="ECO:0000256" key="1">
    <source>
        <dbReference type="ARBA" id="ARBA00023186"/>
    </source>
</evidence>
<evidence type="ECO:0000313" key="4">
    <source>
        <dbReference type="Ensembl" id="ENSECRP00000000532.1"/>
    </source>
</evidence>
<dbReference type="InterPro" id="IPR003103">
    <property type="entry name" value="BAG_domain"/>
</dbReference>
<feature type="region of interest" description="Disordered" evidence="2">
    <location>
        <begin position="126"/>
        <end position="224"/>
    </location>
</feature>
<dbReference type="GO" id="GO:0016020">
    <property type="term" value="C:membrane"/>
    <property type="evidence" value="ECO:0007669"/>
    <property type="project" value="TreeGrafter"/>
</dbReference>
<reference evidence="4" key="1">
    <citation type="submission" date="2021-06" db="EMBL/GenBank/DDBJ databases">
        <authorList>
            <consortium name="Wellcome Sanger Institute Data Sharing"/>
        </authorList>
    </citation>
    <scope>NUCLEOTIDE SEQUENCE [LARGE SCALE GENOMIC DNA]</scope>
</reference>
<name>A0A8C4RCS6_ERPCA</name>
<feature type="compositionally biased region" description="Polar residues" evidence="2">
    <location>
        <begin position="168"/>
        <end position="180"/>
    </location>
</feature>
<organism evidence="4 5">
    <name type="scientific">Erpetoichthys calabaricus</name>
    <name type="common">Rope fish</name>
    <name type="synonym">Calamoichthys calabaricus</name>
    <dbReference type="NCBI Taxonomy" id="27687"/>
    <lineage>
        <taxon>Eukaryota</taxon>
        <taxon>Metazoa</taxon>
        <taxon>Chordata</taxon>
        <taxon>Craniata</taxon>
        <taxon>Vertebrata</taxon>
        <taxon>Euteleostomi</taxon>
        <taxon>Actinopterygii</taxon>
        <taxon>Polypteriformes</taxon>
        <taxon>Polypteridae</taxon>
        <taxon>Erpetoichthys</taxon>
    </lineage>
</organism>
<dbReference type="GO" id="GO:0005829">
    <property type="term" value="C:cytosol"/>
    <property type="evidence" value="ECO:0007669"/>
    <property type="project" value="TreeGrafter"/>
</dbReference>
<reference evidence="4" key="3">
    <citation type="submission" date="2025-09" db="UniProtKB">
        <authorList>
            <consortium name="Ensembl"/>
        </authorList>
    </citation>
    <scope>IDENTIFICATION</scope>
</reference>
<dbReference type="GeneTree" id="ENSGT00940000158936"/>
<evidence type="ECO:0000313" key="5">
    <source>
        <dbReference type="Proteomes" id="UP000694620"/>
    </source>
</evidence>
<sequence length="437" mass="48064">MSRMQTPNHVAYGVAVNDTGAVMSGGDPSWEMQHQQHLNPKVNWAHYNNSDHSSWPAPVVTGNQDAGPYQGYDSSYWYPKAYSTGPYSNTYPAGVHINGHSPYSQQGVPVYSNDAFHPAQYPGTPPLYTQGHHPSHPSYPPAHQEARPGPCELGAGGHSVHHHPYPCPQSQGAPQYSGSTYLPYGNGMTGVSQNPPFQNPPPSHPRTPVETWSHAPGGYGPPQNQWQTVPQAPPVAYGNPFLPPQSNSWLQAAPTAPPYEPKGGPRISLLQSSSTTTAPPVRMFVFDPPYSTFPPDSQPSHPVVSNPRPLNLSTGQASEYSSPPLLYTNPGKNQKAQSEHQQNERDSLPPHFQKSDNPGVAQIQQVLQRVFHLEESVDEFVGYKTDKSYRCLEELLTKELLQLDSVETNGQELVRQVRKDAVQKVQGILDRLEKKAF</sequence>
<dbReference type="Ensembl" id="ENSECRT00000000545.1">
    <property type="protein sequence ID" value="ENSECRP00000000532.1"/>
    <property type="gene ID" value="ENSECRG00000000319.1"/>
</dbReference>
<evidence type="ECO:0000259" key="3">
    <source>
        <dbReference type="PROSITE" id="PS51035"/>
    </source>
</evidence>
<evidence type="ECO:0000256" key="2">
    <source>
        <dbReference type="SAM" id="MobiDB-lite"/>
    </source>
</evidence>
<dbReference type="GO" id="GO:0050821">
    <property type="term" value="P:protein stabilization"/>
    <property type="evidence" value="ECO:0007669"/>
    <property type="project" value="TreeGrafter"/>
</dbReference>
<dbReference type="GO" id="GO:0051087">
    <property type="term" value="F:protein-folding chaperone binding"/>
    <property type="evidence" value="ECO:0007669"/>
    <property type="project" value="InterPro"/>
</dbReference>
<dbReference type="AlphaFoldDB" id="A0A8C4RCS6"/>
<feature type="region of interest" description="Disordered" evidence="2">
    <location>
        <begin position="248"/>
        <end position="357"/>
    </location>
</feature>
<dbReference type="InterPro" id="IPR039773">
    <property type="entry name" value="BAG_chaperone_regulator"/>
</dbReference>
<protein>
    <submittedName>
        <fullName evidence="4">BCL2 associated athanogene 4</fullName>
    </submittedName>
</protein>
<keyword evidence="5" id="KW-1185">Reference proteome</keyword>
<feature type="domain" description="BAG" evidence="3">
    <location>
        <begin position="359"/>
        <end position="436"/>
    </location>
</feature>
<proteinExistence type="predicted"/>
<dbReference type="Gene3D" id="1.20.58.120">
    <property type="entry name" value="BAG domain"/>
    <property type="match status" value="1"/>
</dbReference>
<dbReference type="GO" id="GO:0005634">
    <property type="term" value="C:nucleus"/>
    <property type="evidence" value="ECO:0007669"/>
    <property type="project" value="TreeGrafter"/>
</dbReference>
<accession>A0A8C4RCS6</accession>
<gene>
    <name evidence="4" type="primary">BAG4</name>
    <name evidence="4" type="synonym">bag4</name>
</gene>
<dbReference type="PROSITE" id="PS51035">
    <property type="entry name" value="BAG"/>
    <property type="match status" value="1"/>
</dbReference>